<name>A0A6J2W4N1_CHACN</name>
<evidence type="ECO:0000313" key="6">
    <source>
        <dbReference type="RefSeq" id="XP_030639117.1"/>
    </source>
</evidence>
<feature type="domain" description="Jacalin-type lectin" evidence="4">
    <location>
        <begin position="28"/>
        <end position="163"/>
    </location>
</feature>
<dbReference type="InterPro" id="IPR052321">
    <property type="entry name" value="PolyBind_ProtTraffic"/>
</dbReference>
<dbReference type="Pfam" id="PF01419">
    <property type="entry name" value="Jacalin"/>
    <property type="match status" value="1"/>
</dbReference>
<dbReference type="PANTHER" id="PTHR33589:SF3">
    <property type="entry name" value="ZYMOGEN GRANULE MEMBRANE PROTEIN 16-LIKE"/>
    <property type="match status" value="1"/>
</dbReference>
<dbReference type="InParanoid" id="A0A6J2W4N1"/>
<keyword evidence="5" id="KW-1185">Reference proteome</keyword>
<evidence type="ECO:0000313" key="5">
    <source>
        <dbReference type="Proteomes" id="UP000504632"/>
    </source>
</evidence>
<dbReference type="InterPro" id="IPR036404">
    <property type="entry name" value="Jacalin-like_lectin_dom_sf"/>
</dbReference>
<dbReference type="PROSITE" id="PS51752">
    <property type="entry name" value="JACALIN_LECTIN"/>
    <property type="match status" value="1"/>
</dbReference>
<gene>
    <name evidence="6" type="primary">LOC115819756</name>
</gene>
<evidence type="ECO:0000256" key="3">
    <source>
        <dbReference type="SAM" id="MobiDB-lite"/>
    </source>
</evidence>
<dbReference type="SMART" id="SM00915">
    <property type="entry name" value="Jacalin"/>
    <property type="match status" value="1"/>
</dbReference>
<dbReference type="PANTHER" id="PTHR33589">
    <property type="entry name" value="OS11G0524900 PROTEIN"/>
    <property type="match status" value="1"/>
</dbReference>
<dbReference type="AlphaFoldDB" id="A0A6J2W4N1"/>
<dbReference type="Proteomes" id="UP000504632">
    <property type="component" value="Chromosome 8"/>
</dbReference>
<proteinExistence type="predicted"/>
<accession>A0A6J2W4N1</accession>
<feature type="region of interest" description="Disordered" evidence="3">
    <location>
        <begin position="1"/>
        <end position="23"/>
    </location>
</feature>
<organism evidence="5 6">
    <name type="scientific">Chanos chanos</name>
    <name type="common">Milkfish</name>
    <name type="synonym">Mugil chanos</name>
    <dbReference type="NCBI Taxonomy" id="29144"/>
    <lineage>
        <taxon>Eukaryota</taxon>
        <taxon>Metazoa</taxon>
        <taxon>Chordata</taxon>
        <taxon>Craniata</taxon>
        <taxon>Vertebrata</taxon>
        <taxon>Euteleostomi</taxon>
        <taxon>Actinopterygii</taxon>
        <taxon>Neopterygii</taxon>
        <taxon>Teleostei</taxon>
        <taxon>Ostariophysi</taxon>
        <taxon>Gonorynchiformes</taxon>
        <taxon>Chanidae</taxon>
        <taxon>Chanos</taxon>
    </lineage>
</organism>
<evidence type="ECO:0000259" key="4">
    <source>
        <dbReference type="PROSITE" id="PS51752"/>
    </source>
</evidence>
<dbReference type="Gene3D" id="2.100.10.30">
    <property type="entry name" value="Jacalin-like lectin domain"/>
    <property type="match status" value="1"/>
</dbReference>
<dbReference type="GeneID" id="115819756"/>
<keyword evidence="1" id="KW-0732">Signal</keyword>
<dbReference type="OrthoDB" id="2415936at2759"/>
<protein>
    <submittedName>
        <fullName evidence="6">Zymogen granule membrane protein 16-like</fullName>
    </submittedName>
</protein>
<dbReference type="InterPro" id="IPR001229">
    <property type="entry name" value="Jacalin-like_lectin_dom"/>
</dbReference>
<keyword evidence="2" id="KW-0430">Lectin</keyword>
<evidence type="ECO:0000256" key="1">
    <source>
        <dbReference type="ARBA" id="ARBA00022729"/>
    </source>
</evidence>
<reference evidence="6" key="1">
    <citation type="submission" date="2025-08" db="UniProtKB">
        <authorList>
            <consortium name="RefSeq"/>
        </authorList>
    </citation>
    <scope>IDENTIFICATION</scope>
</reference>
<sequence length="183" mass="20498">MSFKCLNPEQRDQNRPSSCTDGNQREYYSYSSTVGRGYGSVFSAVGAGRITAIRVWERYNSYIHGFQLRFGYSWTPVYGRSSGNLQQMELFDDEAIVQLSGKYAYDYIRYLSFTTSRGRTFIAGQPYGTSFNFYPAHDGSELRILSGRSDYRGITAIGAHWGTVVMDTDAAATESVSTAVTVH</sequence>
<evidence type="ECO:0000256" key="2">
    <source>
        <dbReference type="ARBA" id="ARBA00022734"/>
    </source>
</evidence>
<dbReference type="RefSeq" id="XP_030639117.1">
    <property type="nucleotide sequence ID" value="XM_030783257.1"/>
</dbReference>
<dbReference type="GO" id="GO:0030246">
    <property type="term" value="F:carbohydrate binding"/>
    <property type="evidence" value="ECO:0007669"/>
    <property type="project" value="UniProtKB-KW"/>
</dbReference>
<dbReference type="SUPFAM" id="SSF51101">
    <property type="entry name" value="Mannose-binding lectins"/>
    <property type="match status" value="1"/>
</dbReference>